<evidence type="ECO:0000259" key="8">
    <source>
        <dbReference type="SMART" id="SM01070"/>
    </source>
</evidence>
<dbReference type="PANTHER" id="PTHR12800">
    <property type="entry name" value="CDC37-RELATED"/>
    <property type="match status" value="1"/>
</dbReference>
<evidence type="ECO:0000256" key="6">
    <source>
        <dbReference type="SAM" id="MobiDB-lite"/>
    </source>
</evidence>
<evidence type="ECO:0000256" key="2">
    <source>
        <dbReference type="ARBA" id="ARBA00006222"/>
    </source>
</evidence>
<evidence type="ECO:0000259" key="7">
    <source>
        <dbReference type="SMART" id="SM01069"/>
    </source>
</evidence>
<dbReference type="Gene3D" id="1.20.58.610">
    <property type="entry name" value="Cdc37, Hsp90 binding domain"/>
    <property type="match status" value="1"/>
</dbReference>
<comment type="subcellular location">
    <subcellularLocation>
        <location evidence="1">Cytoplasm</location>
    </subcellularLocation>
</comment>
<feature type="region of interest" description="Disordered" evidence="6">
    <location>
        <begin position="1"/>
        <end position="26"/>
    </location>
</feature>
<dbReference type="InterPro" id="IPR013873">
    <property type="entry name" value="Cdc37_C"/>
</dbReference>
<evidence type="ECO:0000313" key="10">
    <source>
        <dbReference type="Proteomes" id="UP000694865"/>
    </source>
</evidence>
<dbReference type="Pfam" id="PF03234">
    <property type="entry name" value="CDC37_N"/>
    <property type="match status" value="1"/>
</dbReference>
<evidence type="ECO:0000256" key="4">
    <source>
        <dbReference type="ARBA" id="ARBA00023186"/>
    </source>
</evidence>
<dbReference type="Pfam" id="PF08564">
    <property type="entry name" value="CDC37_C"/>
    <property type="match status" value="1"/>
</dbReference>
<feature type="domain" description="Cdc37 C-terminal" evidence="7">
    <location>
        <begin position="289"/>
        <end position="367"/>
    </location>
</feature>
<dbReference type="Pfam" id="PF08565">
    <property type="entry name" value="CDC37_M"/>
    <property type="match status" value="1"/>
</dbReference>
<dbReference type="InterPro" id="IPR013855">
    <property type="entry name" value="Cdc37_N_dom"/>
</dbReference>
<sequence>MVDYSKWDHIEVSDDEDDTHPNIDTPSLFRWRHDARLQRMEQQEKEKKELIKQATVHKRTLEETRQKLEELTTSGAPQEELKKTKKELDELQRQEDEYRKKEEELAKKERLTPWNVDTLSHDAWQKTIINPYQKKEEDMTEEELDQKHKSFMEVNEAHIKKFGMMRRWDDSMTFLLEHPILACEETANYLAIWCIDLEVEEKHGLMAQVAHQTIVMQYILELAKTMKEDPRACIRPFFTKIKKADKVYQDCFNDELESFKERVKGRAKARYDAALKKAEEELAKEREARLGPGGLDPVEVFESLPECLQKCFESKDIELLQKTLQEMEVKEAQYHMKRCVDSGMWVPDATTAHLLDDTATEEPVYETPDK</sequence>
<evidence type="ECO:0000259" key="9">
    <source>
        <dbReference type="SMART" id="SM01071"/>
    </source>
</evidence>
<evidence type="ECO:0000256" key="5">
    <source>
        <dbReference type="ARBA" id="ARBA00031396"/>
    </source>
</evidence>
<dbReference type="SMART" id="SM01069">
    <property type="entry name" value="CDC37_C"/>
    <property type="match status" value="1"/>
</dbReference>
<keyword evidence="4" id="KW-0143">Chaperone</keyword>
<feature type="compositionally biased region" description="Basic and acidic residues" evidence="6">
    <location>
        <begin position="79"/>
        <end position="89"/>
    </location>
</feature>
<feature type="domain" description="Cdc37 N-terminal" evidence="9">
    <location>
        <begin position="1"/>
        <end position="127"/>
    </location>
</feature>
<dbReference type="InterPro" id="IPR038189">
    <property type="entry name" value="Cdc37_Hsp90-bd_sf"/>
</dbReference>
<dbReference type="SMART" id="SM01071">
    <property type="entry name" value="CDC37_N"/>
    <property type="match status" value="1"/>
</dbReference>
<dbReference type="InterPro" id="IPR004918">
    <property type="entry name" value="Cdc37"/>
</dbReference>
<evidence type="ECO:0000256" key="3">
    <source>
        <dbReference type="ARBA" id="ARBA00022490"/>
    </source>
</evidence>
<keyword evidence="3" id="KW-0963">Cytoplasm</keyword>
<dbReference type="Proteomes" id="UP000694865">
    <property type="component" value="Unplaced"/>
</dbReference>
<comment type="similarity">
    <text evidence="2">Belongs to the CDC37 family.</text>
</comment>
<dbReference type="InterPro" id="IPR013874">
    <property type="entry name" value="Cdc37_Hsp90-bd"/>
</dbReference>
<organism evidence="10 11">
    <name type="scientific">Saccoglossus kowalevskii</name>
    <name type="common">Acorn worm</name>
    <dbReference type="NCBI Taxonomy" id="10224"/>
    <lineage>
        <taxon>Eukaryota</taxon>
        <taxon>Metazoa</taxon>
        <taxon>Hemichordata</taxon>
        <taxon>Enteropneusta</taxon>
        <taxon>Harrimaniidae</taxon>
        <taxon>Saccoglossus</taxon>
    </lineage>
</organism>
<feature type="domain" description="Cdc37 Hsp90 binding" evidence="8">
    <location>
        <begin position="120"/>
        <end position="282"/>
    </location>
</feature>
<dbReference type="SMART" id="SM01070">
    <property type="entry name" value="CDC37_M"/>
    <property type="match status" value="1"/>
</dbReference>
<dbReference type="PANTHER" id="PTHR12800:SF4">
    <property type="entry name" value="HSP90 CO-CHAPERONE CDC37"/>
    <property type="match status" value="1"/>
</dbReference>
<dbReference type="SUPFAM" id="SSF101391">
    <property type="entry name" value="Hsp90 co-chaperone CDC37"/>
    <property type="match status" value="1"/>
</dbReference>
<feature type="compositionally biased region" description="Basic and acidic residues" evidence="6">
    <location>
        <begin position="1"/>
        <end position="12"/>
    </location>
</feature>
<dbReference type="RefSeq" id="XP_006818503.1">
    <property type="nucleotide sequence ID" value="XM_006818440.1"/>
</dbReference>
<evidence type="ECO:0000256" key="1">
    <source>
        <dbReference type="ARBA" id="ARBA00004496"/>
    </source>
</evidence>
<reference evidence="11" key="1">
    <citation type="submission" date="2025-08" db="UniProtKB">
        <authorList>
            <consortium name="RefSeq"/>
        </authorList>
    </citation>
    <scope>IDENTIFICATION</scope>
    <source>
        <tissue evidence="11">Testes</tissue>
    </source>
</reference>
<keyword evidence="10" id="KW-1185">Reference proteome</keyword>
<gene>
    <name evidence="11" type="primary">LOC100369477</name>
</gene>
<feature type="region of interest" description="Disordered" evidence="6">
    <location>
        <begin position="63"/>
        <end position="89"/>
    </location>
</feature>
<dbReference type="Gene3D" id="6.10.140.250">
    <property type="match status" value="1"/>
</dbReference>
<evidence type="ECO:0000313" key="11">
    <source>
        <dbReference type="RefSeq" id="XP_006818503.1"/>
    </source>
</evidence>
<protein>
    <recommendedName>
        <fullName evidence="5">Hsp90 chaperone protein kinase-targeting subunit</fullName>
    </recommendedName>
</protein>
<accession>A0ABM0MER2</accession>
<proteinExistence type="inferred from homology"/>
<name>A0ABM0MER2_SACKO</name>
<dbReference type="GeneID" id="100369477"/>